<sequence>MPELVAANVEGLYWNTGNLLHELVVLEFCTCETEWDLLMSLLKPSPKLRAPKLNERHDDHYIEDRMQHLNEPITVPQTLMLMFGLETLEWRNYRGLNTEKELEAFILKHSCRLKTAIFSPVDDAELEKKYRMLTELALSCRGSTTCQLVFG</sequence>
<protein>
    <recommendedName>
        <fullName evidence="1">FBD domain-containing protein</fullName>
    </recommendedName>
</protein>
<dbReference type="Proteomes" id="UP000467841">
    <property type="component" value="Unassembled WGS sequence"/>
</dbReference>
<evidence type="ECO:0000313" key="2">
    <source>
        <dbReference type="EMBL" id="CAA7031129.1"/>
    </source>
</evidence>
<dbReference type="AlphaFoldDB" id="A0A6D2ITZ6"/>
<evidence type="ECO:0000313" key="3">
    <source>
        <dbReference type="Proteomes" id="UP000467841"/>
    </source>
</evidence>
<feature type="domain" description="FBD" evidence="1">
    <location>
        <begin position="79"/>
        <end position="151"/>
    </location>
</feature>
<name>A0A6D2ITZ6_9BRAS</name>
<evidence type="ECO:0000259" key="1">
    <source>
        <dbReference type="SMART" id="SM00579"/>
    </source>
</evidence>
<keyword evidence="3" id="KW-1185">Reference proteome</keyword>
<dbReference type="InterPro" id="IPR006566">
    <property type="entry name" value="FBD"/>
</dbReference>
<dbReference type="Pfam" id="PF08387">
    <property type="entry name" value="FBD"/>
    <property type="match status" value="1"/>
</dbReference>
<reference evidence="2" key="1">
    <citation type="submission" date="2020-01" db="EMBL/GenBank/DDBJ databases">
        <authorList>
            <person name="Mishra B."/>
        </authorList>
    </citation>
    <scope>NUCLEOTIDE SEQUENCE [LARGE SCALE GENOMIC DNA]</scope>
</reference>
<gene>
    <name evidence="2" type="ORF">MERR_LOCUS18364</name>
</gene>
<dbReference type="SMART" id="SM00579">
    <property type="entry name" value="FBD"/>
    <property type="match status" value="1"/>
</dbReference>
<proteinExistence type="predicted"/>
<accession>A0A6D2ITZ6</accession>
<dbReference type="EMBL" id="CACVBM020001103">
    <property type="protein sequence ID" value="CAA7031129.1"/>
    <property type="molecule type" value="Genomic_DNA"/>
</dbReference>
<organism evidence="2 3">
    <name type="scientific">Microthlaspi erraticum</name>
    <dbReference type="NCBI Taxonomy" id="1685480"/>
    <lineage>
        <taxon>Eukaryota</taxon>
        <taxon>Viridiplantae</taxon>
        <taxon>Streptophyta</taxon>
        <taxon>Embryophyta</taxon>
        <taxon>Tracheophyta</taxon>
        <taxon>Spermatophyta</taxon>
        <taxon>Magnoliopsida</taxon>
        <taxon>eudicotyledons</taxon>
        <taxon>Gunneridae</taxon>
        <taxon>Pentapetalae</taxon>
        <taxon>rosids</taxon>
        <taxon>malvids</taxon>
        <taxon>Brassicales</taxon>
        <taxon>Brassicaceae</taxon>
        <taxon>Coluteocarpeae</taxon>
        <taxon>Microthlaspi</taxon>
    </lineage>
</organism>
<dbReference type="OrthoDB" id="612216at2759"/>
<comment type="caution">
    <text evidence="2">The sequence shown here is derived from an EMBL/GenBank/DDBJ whole genome shotgun (WGS) entry which is preliminary data.</text>
</comment>